<keyword evidence="9" id="KW-1185">Reference proteome</keyword>
<keyword evidence="2" id="KW-0519">Myristate</keyword>
<proteinExistence type="inferred from homology"/>
<evidence type="ECO:0000256" key="3">
    <source>
        <dbReference type="ARBA" id="ARBA00022723"/>
    </source>
</evidence>
<comment type="caution">
    <text evidence="8">The sequence shown here is derived from an EMBL/GenBank/DDBJ whole genome shotgun (WGS) entry which is preliminary data.</text>
</comment>
<gene>
    <name evidence="8" type="ORF">DC041_0009811</name>
</gene>
<dbReference type="PROSITE" id="PS00018">
    <property type="entry name" value="EF_HAND_1"/>
    <property type="match status" value="3"/>
</dbReference>
<evidence type="ECO:0000256" key="1">
    <source>
        <dbReference type="ARBA" id="ARBA00006049"/>
    </source>
</evidence>
<reference evidence="8 9" key="1">
    <citation type="journal article" date="2019" name="PLoS Pathog.">
        <title>Genome sequence of the bovine parasite Schistosoma bovis Tanzania.</title>
        <authorList>
            <person name="Oey H."/>
            <person name="Zakrzewski M."/>
            <person name="Gobert G."/>
            <person name="Gravermann K."/>
            <person name="Stoye J."/>
            <person name="Jones M."/>
            <person name="Mcmanus D."/>
            <person name="Krause L."/>
        </authorList>
    </citation>
    <scope>NUCLEOTIDE SEQUENCE [LARGE SCALE GENOMIC DNA]</scope>
    <source>
        <strain evidence="8 9">TAN1997</strain>
    </source>
</reference>
<dbReference type="InterPro" id="IPR011992">
    <property type="entry name" value="EF-hand-dom_pair"/>
</dbReference>
<dbReference type="SUPFAM" id="SSF47473">
    <property type="entry name" value="EF-hand"/>
    <property type="match status" value="1"/>
</dbReference>
<sequence>LDSNWSMGQKQPKLKQDAVEELLNQTSFTETEIQDWYKGFLKECPTGYLSIDDFKRVYTKFFPYGESSRFAEYVFRTFDQNHDGLIDFRDFLSSLNITNRGDLSQKLRWAFTMYDLDNDGYISKQDLIEVLTAIYAMVGSAVEFNVTDSTPEKRAEKIFQLMDLDRDNRLSLDEFINGVKCDKLLMRLLTFNTHSLHHQHSDCLMNGSNDNKGWSCTDTHYNHQSNDYDNTVKPIVNQSFPKPNVIPDTSES</sequence>
<evidence type="ECO:0000313" key="8">
    <source>
        <dbReference type="EMBL" id="RTG86412.1"/>
    </source>
</evidence>
<dbReference type="PANTHER" id="PTHR23055:SF178">
    <property type="entry name" value="NEUROCALCIN HOMOLOG"/>
    <property type="match status" value="1"/>
</dbReference>
<comment type="similarity">
    <text evidence="1">Belongs to the recoverin family.</text>
</comment>
<dbReference type="GO" id="GO:0005509">
    <property type="term" value="F:calcium ion binding"/>
    <property type="evidence" value="ECO:0007669"/>
    <property type="project" value="InterPro"/>
</dbReference>
<keyword evidence="6" id="KW-0449">Lipoprotein</keyword>
<feature type="domain" description="EF-hand" evidence="7">
    <location>
        <begin position="102"/>
        <end position="137"/>
    </location>
</feature>
<dbReference type="PRINTS" id="PR00450">
    <property type="entry name" value="RECOVERIN"/>
</dbReference>
<keyword evidence="5" id="KW-0106">Calcium</keyword>
<dbReference type="CDD" id="cd00051">
    <property type="entry name" value="EFh"/>
    <property type="match status" value="2"/>
</dbReference>
<evidence type="ECO:0000256" key="5">
    <source>
        <dbReference type="ARBA" id="ARBA00022837"/>
    </source>
</evidence>
<dbReference type="SMART" id="SM00054">
    <property type="entry name" value="EFh"/>
    <property type="match status" value="3"/>
</dbReference>
<name>A0A430QFB0_SCHBO</name>
<evidence type="ECO:0000256" key="6">
    <source>
        <dbReference type="ARBA" id="ARBA00023288"/>
    </source>
</evidence>
<organism evidence="8 9">
    <name type="scientific">Schistosoma bovis</name>
    <name type="common">Blood fluke</name>
    <dbReference type="NCBI Taxonomy" id="6184"/>
    <lineage>
        <taxon>Eukaryota</taxon>
        <taxon>Metazoa</taxon>
        <taxon>Spiralia</taxon>
        <taxon>Lophotrochozoa</taxon>
        <taxon>Platyhelminthes</taxon>
        <taxon>Trematoda</taxon>
        <taxon>Digenea</taxon>
        <taxon>Strigeidida</taxon>
        <taxon>Schistosomatoidea</taxon>
        <taxon>Schistosomatidae</taxon>
        <taxon>Schistosoma</taxon>
    </lineage>
</organism>
<protein>
    <submittedName>
        <fullName evidence="8">Neurocalcin delta</fullName>
    </submittedName>
</protein>
<dbReference type="Proteomes" id="UP000290809">
    <property type="component" value="Unassembled WGS sequence"/>
</dbReference>
<dbReference type="InterPro" id="IPR028846">
    <property type="entry name" value="Recoverin"/>
</dbReference>
<dbReference type="Gene3D" id="1.10.238.10">
    <property type="entry name" value="EF-hand"/>
    <property type="match status" value="1"/>
</dbReference>
<dbReference type="EMBL" id="QMKO01001808">
    <property type="protein sequence ID" value="RTG86412.1"/>
    <property type="molecule type" value="Genomic_DNA"/>
</dbReference>
<feature type="domain" description="EF-hand" evidence="7">
    <location>
        <begin position="66"/>
        <end position="101"/>
    </location>
</feature>
<evidence type="ECO:0000259" key="7">
    <source>
        <dbReference type="PROSITE" id="PS50222"/>
    </source>
</evidence>
<keyword evidence="3" id="KW-0479">Metal-binding</keyword>
<dbReference type="Pfam" id="PF13499">
    <property type="entry name" value="EF-hand_7"/>
    <property type="match status" value="2"/>
</dbReference>
<evidence type="ECO:0000256" key="4">
    <source>
        <dbReference type="ARBA" id="ARBA00022737"/>
    </source>
</evidence>
<feature type="non-terminal residue" evidence="8">
    <location>
        <position position="1"/>
    </location>
</feature>
<dbReference type="PANTHER" id="PTHR23055">
    <property type="entry name" value="CALCIUM BINDING PROTEINS"/>
    <property type="match status" value="1"/>
</dbReference>
<dbReference type="PROSITE" id="PS50222">
    <property type="entry name" value="EF_HAND_2"/>
    <property type="match status" value="3"/>
</dbReference>
<dbReference type="InterPro" id="IPR002048">
    <property type="entry name" value="EF_hand_dom"/>
</dbReference>
<accession>A0A430QFB0</accession>
<dbReference type="FunFam" id="1.10.238.10:FF:000009">
    <property type="entry name" value="Visinin-like protein 1"/>
    <property type="match status" value="1"/>
</dbReference>
<keyword evidence="4" id="KW-0677">Repeat</keyword>
<feature type="domain" description="EF-hand" evidence="7">
    <location>
        <begin position="150"/>
        <end position="185"/>
    </location>
</feature>
<dbReference type="AlphaFoldDB" id="A0A430QFB0"/>
<evidence type="ECO:0000313" key="9">
    <source>
        <dbReference type="Proteomes" id="UP000290809"/>
    </source>
</evidence>
<dbReference type="STRING" id="6184.A0A430QFB0"/>
<dbReference type="InterPro" id="IPR018247">
    <property type="entry name" value="EF_Hand_1_Ca_BS"/>
</dbReference>
<evidence type="ECO:0000256" key="2">
    <source>
        <dbReference type="ARBA" id="ARBA00022707"/>
    </source>
</evidence>